<accession>A0ABY8Q6U5</accession>
<proteinExistence type="predicted"/>
<dbReference type="SMART" id="SM00855">
    <property type="entry name" value="PGAM"/>
    <property type="match status" value="1"/>
</dbReference>
<keyword evidence="2" id="KW-1185">Reference proteome</keyword>
<organism evidence="1 2">
    <name type="scientific">Fuscovulum ytuae</name>
    <dbReference type="NCBI Taxonomy" id="3042299"/>
    <lineage>
        <taxon>Bacteria</taxon>
        <taxon>Pseudomonadati</taxon>
        <taxon>Pseudomonadota</taxon>
        <taxon>Alphaproteobacteria</taxon>
        <taxon>Rhodobacterales</taxon>
        <taxon>Paracoccaceae</taxon>
        <taxon>Fuscovulum</taxon>
    </lineage>
</organism>
<dbReference type="InterPro" id="IPR013078">
    <property type="entry name" value="His_Pase_superF_clade-1"/>
</dbReference>
<evidence type="ECO:0000313" key="1">
    <source>
        <dbReference type="EMBL" id="WGV16561.1"/>
    </source>
</evidence>
<dbReference type="Proteomes" id="UP001230978">
    <property type="component" value="Chromosome"/>
</dbReference>
<dbReference type="Gene3D" id="3.40.50.1240">
    <property type="entry name" value="Phosphoglycerate mutase-like"/>
    <property type="match status" value="1"/>
</dbReference>
<dbReference type="EMBL" id="CP124535">
    <property type="protein sequence ID" value="WGV16561.1"/>
    <property type="molecule type" value="Genomic_DNA"/>
</dbReference>
<dbReference type="SUPFAM" id="SSF53254">
    <property type="entry name" value="Phosphoglycerate mutase-like"/>
    <property type="match status" value="1"/>
</dbReference>
<protein>
    <submittedName>
        <fullName evidence="1">Histidine phosphatase family protein</fullName>
    </submittedName>
</protein>
<dbReference type="RefSeq" id="WP_281467005.1">
    <property type="nucleotide sequence ID" value="NZ_CP124535.1"/>
</dbReference>
<dbReference type="Pfam" id="PF00300">
    <property type="entry name" value="His_Phos_1"/>
    <property type="match status" value="1"/>
</dbReference>
<dbReference type="CDD" id="cd07067">
    <property type="entry name" value="HP_PGM_like"/>
    <property type="match status" value="1"/>
</dbReference>
<dbReference type="InterPro" id="IPR029033">
    <property type="entry name" value="His_PPase_superfam"/>
</dbReference>
<sequence length="193" mass="20161">MHHVTLAVIAPVIAPVIALVMALPARAEWPYPAALAQGIGADVIFLRHALAPGTGDPSGFRLRDCATQRNLSEDGRAQARAIGQALRDSGLQITGVMTSEWCRARDTAALLDLGEVVEEPGLNSFFGNPDARQPTLDRLNARLADLPEGAEAGLTVMVTHQVVITAITGRTVASGGAVLFDIDSGAAVDLPLP</sequence>
<reference evidence="1 2" key="1">
    <citation type="submission" date="2023-04" db="EMBL/GenBank/DDBJ databases">
        <title>YMD61, complete Genome.</title>
        <authorList>
            <person name="Zhang J."/>
        </authorList>
    </citation>
    <scope>NUCLEOTIDE SEQUENCE [LARGE SCALE GENOMIC DNA]</scope>
    <source>
        <strain evidence="1 2">YMD61</strain>
    </source>
</reference>
<name>A0ABY8Q6U5_9RHOB</name>
<gene>
    <name evidence="1" type="ORF">QF092_01750</name>
</gene>
<evidence type="ECO:0000313" key="2">
    <source>
        <dbReference type="Proteomes" id="UP001230978"/>
    </source>
</evidence>